<sequence>MFQLLLKTSVIIGACILWLASPTTQAEDLSKLCQTFVQASQPYTQTAKQAGCYTDMPFWQASPTALTNWCLNTDDEQLTADVLQFQTIDRLDDSQALHNKSHFIEAVLKQRQFEWDECVNTKFLDSLKKGDYQSVPQWLKWGANPDYVQYDPNDHSNIFYYFICNGIPKGKTVGFIKTLRLLLKKPVNLDLSPTNGGSGNAISCAALLGNAQALELILKAGKVEGSGLNSSGENANDWDVPLISAVTFSKDLESIKVLLKYGADPNFSFETENKPLLIAIKDKQLAIAHTLLDAGAAVNLGDKGKCQGKLPLQYAQDLSGVAAKEQQRLIQRLQHLMQVPKNACD</sequence>
<evidence type="ECO:0000313" key="3">
    <source>
        <dbReference type="EMBL" id="WGZ90999.1"/>
    </source>
</evidence>
<evidence type="ECO:0008006" key="4">
    <source>
        <dbReference type="Google" id="ProtNLM"/>
    </source>
</evidence>
<evidence type="ECO:0000256" key="2">
    <source>
        <dbReference type="SAM" id="SignalP"/>
    </source>
</evidence>
<gene>
    <name evidence="3" type="ORF">QJT80_00680</name>
</gene>
<dbReference type="InterPro" id="IPR002110">
    <property type="entry name" value="Ankyrin_rpt"/>
</dbReference>
<reference evidence="3" key="1">
    <citation type="journal article" date="2023" name="Int. J. Mol. Sci.">
        <title>Metagenomics Revealed a New Genus 'Candidatus Thiocaldithrix dubininis' gen. nov., sp. nov. and a New Species 'Candidatus Thiothrix putei' sp. nov. in the Family Thiotrichaceae, Some Members of Which Have Traits of Both Na+- and H+-Motive Energetics.</title>
        <authorList>
            <person name="Ravin N.V."/>
            <person name="Muntyan M.S."/>
            <person name="Smolyakov D.D."/>
            <person name="Rudenko T.S."/>
            <person name="Beletsky A.V."/>
            <person name="Mardanov A.V."/>
            <person name="Grabovich M.Y."/>
        </authorList>
    </citation>
    <scope>NUCLEOTIDE SEQUENCE</scope>
    <source>
        <strain evidence="3">GKL-01</strain>
    </source>
</reference>
<dbReference type="PROSITE" id="PS50088">
    <property type="entry name" value="ANK_REPEAT"/>
    <property type="match status" value="1"/>
</dbReference>
<dbReference type="Gene3D" id="1.25.40.20">
    <property type="entry name" value="Ankyrin repeat-containing domain"/>
    <property type="match status" value="1"/>
</dbReference>
<evidence type="ECO:0000256" key="1">
    <source>
        <dbReference type="PROSITE-ProRule" id="PRU00023"/>
    </source>
</evidence>
<dbReference type="InterPro" id="IPR051616">
    <property type="entry name" value="Cul2-RING_E3_ligase_SR"/>
</dbReference>
<accession>A0AA95H8U7</accession>
<dbReference type="SMART" id="SM00248">
    <property type="entry name" value="ANK"/>
    <property type="match status" value="3"/>
</dbReference>
<organism evidence="3">
    <name type="scientific">Candidatus Thiocaldithrix dubininis</name>
    <dbReference type="NCBI Taxonomy" id="3080823"/>
    <lineage>
        <taxon>Bacteria</taxon>
        <taxon>Pseudomonadati</taxon>
        <taxon>Pseudomonadota</taxon>
        <taxon>Gammaproteobacteria</taxon>
        <taxon>Thiotrichales</taxon>
        <taxon>Thiotrichaceae</taxon>
        <taxon>Candidatus Thiocaldithrix</taxon>
    </lineage>
</organism>
<protein>
    <recommendedName>
        <fullName evidence="4">Ankyrin repeat-containing protein</fullName>
    </recommendedName>
</protein>
<keyword evidence="1" id="KW-0040">ANK repeat</keyword>
<keyword evidence="2" id="KW-0732">Signal</keyword>
<feature type="repeat" description="ANK" evidence="1">
    <location>
        <begin position="271"/>
        <end position="303"/>
    </location>
</feature>
<dbReference type="KEGG" id="tdu:QJT80_00680"/>
<dbReference type="SUPFAM" id="SSF48403">
    <property type="entry name" value="Ankyrin repeat"/>
    <property type="match status" value="1"/>
</dbReference>
<dbReference type="PANTHER" id="PTHR46224">
    <property type="entry name" value="ANKYRIN REPEAT FAMILY PROTEIN"/>
    <property type="match status" value="1"/>
</dbReference>
<name>A0AA95H8U7_9GAMM</name>
<feature type="chain" id="PRO_5041635848" description="Ankyrin repeat-containing protein" evidence="2">
    <location>
        <begin position="27"/>
        <end position="345"/>
    </location>
</feature>
<feature type="signal peptide" evidence="2">
    <location>
        <begin position="1"/>
        <end position="26"/>
    </location>
</feature>
<dbReference type="Proteomes" id="UP001300672">
    <property type="component" value="Chromosome"/>
</dbReference>
<reference evidence="3" key="2">
    <citation type="submission" date="2023-04" db="EMBL/GenBank/DDBJ databases">
        <authorList>
            <person name="Beletskiy A.V."/>
            <person name="Mardanov A.V."/>
            <person name="Ravin N.V."/>
        </authorList>
    </citation>
    <scope>NUCLEOTIDE SEQUENCE</scope>
    <source>
        <strain evidence="3">GKL-01</strain>
    </source>
</reference>
<dbReference type="AlphaFoldDB" id="A0AA95H8U7"/>
<dbReference type="PANTHER" id="PTHR46224:SF64">
    <property type="entry name" value="IQ MOTIF AND ANKYRIN REPEAT DOMAIN-CONTAINING PROTEIN 1"/>
    <property type="match status" value="1"/>
</dbReference>
<dbReference type="EMBL" id="CP124755">
    <property type="protein sequence ID" value="WGZ90999.1"/>
    <property type="molecule type" value="Genomic_DNA"/>
</dbReference>
<proteinExistence type="predicted"/>
<dbReference type="InterPro" id="IPR036770">
    <property type="entry name" value="Ankyrin_rpt-contain_sf"/>
</dbReference>